<dbReference type="GO" id="GO:0003700">
    <property type="term" value="F:DNA-binding transcription factor activity"/>
    <property type="evidence" value="ECO:0007669"/>
    <property type="project" value="InterPro"/>
</dbReference>
<evidence type="ECO:0000256" key="4">
    <source>
        <dbReference type="ARBA" id="ARBA00023159"/>
    </source>
</evidence>
<dbReference type="Proteomes" id="UP000033451">
    <property type="component" value="Unassembled WGS sequence"/>
</dbReference>
<dbReference type="Gene3D" id="1.10.10.10">
    <property type="entry name" value="Winged helix-like DNA-binding domain superfamily/Winged helix DNA-binding domain"/>
    <property type="match status" value="1"/>
</dbReference>
<keyword evidence="3" id="KW-0238">DNA-binding</keyword>
<dbReference type="PATRIC" id="fig|400772.4.peg.1416"/>
<organism evidence="7 8">
    <name type="scientific">Microbacterium ginsengisoli</name>
    <dbReference type="NCBI Taxonomy" id="400772"/>
    <lineage>
        <taxon>Bacteria</taxon>
        <taxon>Bacillati</taxon>
        <taxon>Actinomycetota</taxon>
        <taxon>Actinomycetes</taxon>
        <taxon>Micrococcales</taxon>
        <taxon>Microbacteriaceae</taxon>
        <taxon>Microbacterium</taxon>
    </lineage>
</organism>
<proteinExistence type="inferred from homology"/>
<dbReference type="GO" id="GO:0003677">
    <property type="term" value="F:DNA binding"/>
    <property type="evidence" value="ECO:0007669"/>
    <property type="project" value="UniProtKB-KW"/>
</dbReference>
<dbReference type="NCBIfam" id="NF009888">
    <property type="entry name" value="PRK13348.1"/>
    <property type="match status" value="1"/>
</dbReference>
<evidence type="ECO:0000256" key="5">
    <source>
        <dbReference type="ARBA" id="ARBA00023163"/>
    </source>
</evidence>
<evidence type="ECO:0000259" key="6">
    <source>
        <dbReference type="PROSITE" id="PS50931"/>
    </source>
</evidence>
<feature type="domain" description="HTH lysR-type" evidence="6">
    <location>
        <begin position="4"/>
        <end position="60"/>
    </location>
</feature>
<dbReference type="Pfam" id="PF00126">
    <property type="entry name" value="HTH_1"/>
    <property type="match status" value="1"/>
</dbReference>
<evidence type="ECO:0000313" key="8">
    <source>
        <dbReference type="Proteomes" id="UP000033451"/>
    </source>
</evidence>
<reference evidence="7 8" key="1">
    <citation type="submission" date="2015-02" db="EMBL/GenBank/DDBJ databases">
        <title>Draft genome sequences of ten Microbacterium spp. with emphasis on heavy metal contaminated environments.</title>
        <authorList>
            <person name="Corretto E."/>
        </authorList>
    </citation>
    <scope>NUCLEOTIDE SEQUENCE [LARGE SCALE GENOMIC DNA]</scope>
    <source>
        <strain evidence="7 8">DSM 18659</strain>
    </source>
</reference>
<gene>
    <name evidence="7" type="ORF">RR49_01393</name>
</gene>
<dbReference type="STRING" id="400772.RR49_01393"/>
<dbReference type="InterPro" id="IPR050176">
    <property type="entry name" value="LTTR"/>
</dbReference>
<evidence type="ECO:0000313" key="7">
    <source>
        <dbReference type="EMBL" id="KJL36841.1"/>
    </source>
</evidence>
<evidence type="ECO:0000256" key="2">
    <source>
        <dbReference type="ARBA" id="ARBA00023015"/>
    </source>
</evidence>
<accession>A0A0F0LZL9</accession>
<dbReference type="InterPro" id="IPR036390">
    <property type="entry name" value="WH_DNA-bd_sf"/>
</dbReference>
<dbReference type="InterPro" id="IPR017685">
    <property type="entry name" value="ArgP"/>
</dbReference>
<keyword evidence="5" id="KW-0804">Transcription</keyword>
<name>A0A0F0LZL9_9MICO</name>
<dbReference type="PANTHER" id="PTHR30579:SF2">
    <property type="entry name" value="HTH-TYPE TRANSCRIPTIONAL REGULATOR ARGP"/>
    <property type="match status" value="1"/>
</dbReference>
<dbReference type="Gene3D" id="3.40.190.290">
    <property type="match status" value="1"/>
</dbReference>
<evidence type="ECO:0000256" key="3">
    <source>
        <dbReference type="ARBA" id="ARBA00023125"/>
    </source>
</evidence>
<dbReference type="NCBIfam" id="TIGR03298">
    <property type="entry name" value="argP"/>
    <property type="match status" value="1"/>
</dbReference>
<dbReference type="InterPro" id="IPR000847">
    <property type="entry name" value="LysR_HTH_N"/>
</dbReference>
<comment type="caution">
    <text evidence="7">The sequence shown here is derived from an EMBL/GenBank/DDBJ whole genome shotgun (WGS) entry which is preliminary data.</text>
</comment>
<dbReference type="Pfam" id="PF03466">
    <property type="entry name" value="LysR_substrate"/>
    <property type="match status" value="1"/>
</dbReference>
<dbReference type="PANTHER" id="PTHR30579">
    <property type="entry name" value="TRANSCRIPTIONAL REGULATOR"/>
    <property type="match status" value="1"/>
</dbReference>
<dbReference type="PROSITE" id="PS50931">
    <property type="entry name" value="HTH_LYSR"/>
    <property type="match status" value="1"/>
</dbReference>
<dbReference type="AlphaFoldDB" id="A0A0F0LZL9"/>
<sequence>MARLPLSHAETLAVVVEEGTMDAAARRLRITPSAVSQRISALEAQLGQVLLVRGRPARATPAGQSVVRWAREVALLEHDALDELGVDGAATTSVAIAVNADSLATWLLPALVALTATHPVVVDLRRADEDDTADLLTDGSVLAAVTTRRTPVSGCRSLPLGTMVYEAVAERAFAERWFGGAAVTRETLERAPVVDFDRRDDLQTRWLEAHGADPARPPRHYVPASVEFARAITSGMGWGLLPRSQSGDALADGRLVALGGAPARVPLYWQHWNLRSPLVDALTARVRAAASVALDSP</sequence>
<keyword evidence="2" id="KW-0805">Transcription regulation</keyword>
<dbReference type="EMBL" id="JYIY01000071">
    <property type="protein sequence ID" value="KJL36841.1"/>
    <property type="molecule type" value="Genomic_DNA"/>
</dbReference>
<dbReference type="NCBIfam" id="NF002964">
    <property type="entry name" value="PRK03635.1"/>
    <property type="match status" value="1"/>
</dbReference>
<evidence type="ECO:0000256" key="1">
    <source>
        <dbReference type="ARBA" id="ARBA00009437"/>
    </source>
</evidence>
<keyword evidence="8" id="KW-1185">Reference proteome</keyword>
<dbReference type="RefSeq" id="WP_045247322.1">
    <property type="nucleotide sequence ID" value="NZ_JYIY01000071.1"/>
</dbReference>
<keyword evidence="4" id="KW-0010">Activator</keyword>
<dbReference type="InterPro" id="IPR036388">
    <property type="entry name" value="WH-like_DNA-bd_sf"/>
</dbReference>
<dbReference type="InterPro" id="IPR005119">
    <property type="entry name" value="LysR_subst-bd"/>
</dbReference>
<comment type="similarity">
    <text evidence="1">Belongs to the LysR transcriptional regulatory family.</text>
</comment>
<dbReference type="OrthoDB" id="3252676at2"/>
<protein>
    <submittedName>
        <fullName evidence="7">Putative HTH-type transcriptional regulator</fullName>
    </submittedName>
</protein>
<dbReference type="SUPFAM" id="SSF46785">
    <property type="entry name" value="Winged helix' DNA-binding domain"/>
    <property type="match status" value="1"/>
</dbReference>
<dbReference type="SUPFAM" id="SSF53850">
    <property type="entry name" value="Periplasmic binding protein-like II"/>
    <property type="match status" value="1"/>
</dbReference>